<dbReference type="Proteomes" id="UP000005990">
    <property type="component" value="Unassembled WGS sequence"/>
</dbReference>
<sequence>MQNKFDHIYKTLKSEIVAGRFRQTGFLPTEMELVERFSASRNTVRRAIQQLNSEGWSYSVKGRGVAVLENNNADFLFSRSGNFQGMIDLNSDKFNDKETIVTAFEEITVDKSIAKITSFNVGDIVYFVERLRKVNHQATMYDTSYFKKSILGTVTKEIFESSIYDYIDQELDFKIAASKSVMRVEGANAHDYDLITLNAYNCVGILENFVYTDFGQLFEHTTVRFAPDQYGIVSFNVRHKES</sequence>
<keyword evidence="2" id="KW-0238">DNA-binding</keyword>
<dbReference type="AlphaFoldDB" id="E4KQW7"/>
<dbReference type="Gene3D" id="3.40.1410.10">
    <property type="entry name" value="Chorismate lyase-like"/>
    <property type="match status" value="1"/>
</dbReference>
<dbReference type="Pfam" id="PF00392">
    <property type="entry name" value="GntR"/>
    <property type="match status" value="1"/>
</dbReference>
<dbReference type="InterPro" id="IPR000524">
    <property type="entry name" value="Tscrpt_reg_HTH_GntR"/>
</dbReference>
<dbReference type="GO" id="GO:0045892">
    <property type="term" value="P:negative regulation of DNA-templated transcription"/>
    <property type="evidence" value="ECO:0007669"/>
    <property type="project" value="TreeGrafter"/>
</dbReference>
<proteinExistence type="predicted"/>
<protein>
    <submittedName>
        <fullName evidence="5">UbiC transcription regulator-associated domain protein</fullName>
    </submittedName>
</protein>
<reference evidence="5 6" key="1">
    <citation type="submission" date="2010-10" db="EMBL/GenBank/DDBJ databases">
        <authorList>
            <person name="Durkin A.S."/>
            <person name="Madupu R."/>
            <person name="Torralba M."/>
            <person name="Gillis M."/>
            <person name="Methe B."/>
            <person name="Sutton G."/>
            <person name="Nelson K.E."/>
        </authorList>
    </citation>
    <scope>NUCLEOTIDE SEQUENCE [LARGE SCALE GENOMIC DNA]</scope>
    <source>
        <strain evidence="5 6">ACS-139-V-Col8</strain>
    </source>
</reference>
<dbReference type="InterPro" id="IPR028978">
    <property type="entry name" value="Chorismate_lyase_/UTRA_dom_sf"/>
</dbReference>
<dbReference type="PROSITE" id="PS50949">
    <property type="entry name" value="HTH_GNTR"/>
    <property type="match status" value="1"/>
</dbReference>
<keyword evidence="6" id="KW-1185">Reference proteome</keyword>
<dbReference type="Gene3D" id="1.10.10.10">
    <property type="entry name" value="Winged helix-like DNA-binding domain superfamily/Winged helix DNA-binding domain"/>
    <property type="match status" value="1"/>
</dbReference>
<dbReference type="GO" id="GO:0003700">
    <property type="term" value="F:DNA-binding transcription factor activity"/>
    <property type="evidence" value="ECO:0007669"/>
    <property type="project" value="InterPro"/>
</dbReference>
<keyword evidence="1" id="KW-0805">Transcription regulation</keyword>
<evidence type="ECO:0000256" key="2">
    <source>
        <dbReference type="ARBA" id="ARBA00023125"/>
    </source>
</evidence>
<evidence type="ECO:0000256" key="1">
    <source>
        <dbReference type="ARBA" id="ARBA00023015"/>
    </source>
</evidence>
<name>E4KQW7_9LACT</name>
<dbReference type="InterPro" id="IPR011663">
    <property type="entry name" value="UTRA"/>
</dbReference>
<dbReference type="RefSeq" id="WP_006418778.1">
    <property type="nucleotide sequence ID" value="NZ_AENN01000017.1"/>
</dbReference>
<dbReference type="PANTHER" id="PTHR44846">
    <property type="entry name" value="MANNOSYL-D-GLYCERATE TRANSPORT/METABOLISM SYSTEM REPRESSOR MNGR-RELATED"/>
    <property type="match status" value="1"/>
</dbReference>
<dbReference type="PRINTS" id="PR00035">
    <property type="entry name" value="HTHGNTR"/>
</dbReference>
<dbReference type="SUPFAM" id="SSF46785">
    <property type="entry name" value="Winged helix' DNA-binding domain"/>
    <property type="match status" value="1"/>
</dbReference>
<dbReference type="EMBL" id="AENN01000017">
    <property type="protein sequence ID" value="EFR30618.1"/>
    <property type="molecule type" value="Genomic_DNA"/>
</dbReference>
<evidence type="ECO:0000256" key="3">
    <source>
        <dbReference type="ARBA" id="ARBA00023163"/>
    </source>
</evidence>
<dbReference type="SUPFAM" id="SSF64288">
    <property type="entry name" value="Chorismate lyase-like"/>
    <property type="match status" value="1"/>
</dbReference>
<dbReference type="STRING" id="908337.HMPREF9257_0677"/>
<evidence type="ECO:0000259" key="4">
    <source>
        <dbReference type="PROSITE" id="PS50949"/>
    </source>
</evidence>
<dbReference type="InterPro" id="IPR050679">
    <property type="entry name" value="Bact_HTH_transcr_reg"/>
</dbReference>
<dbReference type="InterPro" id="IPR036390">
    <property type="entry name" value="WH_DNA-bd_sf"/>
</dbReference>
<dbReference type="eggNOG" id="COG2188">
    <property type="taxonomic scope" value="Bacteria"/>
</dbReference>
<evidence type="ECO:0000313" key="5">
    <source>
        <dbReference type="EMBL" id="EFR30618.1"/>
    </source>
</evidence>
<comment type="caution">
    <text evidence="5">The sequence shown here is derived from an EMBL/GenBank/DDBJ whole genome shotgun (WGS) entry which is preliminary data.</text>
</comment>
<dbReference type="CDD" id="cd07377">
    <property type="entry name" value="WHTH_GntR"/>
    <property type="match status" value="1"/>
</dbReference>
<dbReference type="Pfam" id="PF07702">
    <property type="entry name" value="UTRA"/>
    <property type="match status" value="1"/>
</dbReference>
<organism evidence="5 6">
    <name type="scientific">Eremococcus coleocola ACS-139-V-Col8</name>
    <dbReference type="NCBI Taxonomy" id="908337"/>
    <lineage>
        <taxon>Bacteria</taxon>
        <taxon>Bacillati</taxon>
        <taxon>Bacillota</taxon>
        <taxon>Bacilli</taxon>
        <taxon>Lactobacillales</taxon>
        <taxon>Aerococcaceae</taxon>
        <taxon>Eremococcus</taxon>
    </lineage>
</organism>
<feature type="domain" description="HTH gntR-type" evidence="4">
    <location>
        <begin position="2"/>
        <end position="70"/>
    </location>
</feature>
<dbReference type="InterPro" id="IPR036388">
    <property type="entry name" value="WH-like_DNA-bd_sf"/>
</dbReference>
<gene>
    <name evidence="5" type="ORF">HMPREF9257_0677</name>
</gene>
<dbReference type="SMART" id="SM00866">
    <property type="entry name" value="UTRA"/>
    <property type="match status" value="1"/>
</dbReference>
<dbReference type="GO" id="GO:0003677">
    <property type="term" value="F:DNA binding"/>
    <property type="evidence" value="ECO:0007669"/>
    <property type="project" value="UniProtKB-KW"/>
</dbReference>
<keyword evidence="3" id="KW-0804">Transcription</keyword>
<dbReference type="PANTHER" id="PTHR44846:SF12">
    <property type="entry name" value="HTH-TYPE TRANSCRIPTIONAL REGULATOR TRER"/>
    <property type="match status" value="1"/>
</dbReference>
<dbReference type="OrthoDB" id="9813468at2"/>
<evidence type="ECO:0000313" key="6">
    <source>
        <dbReference type="Proteomes" id="UP000005990"/>
    </source>
</evidence>
<accession>E4KQW7</accession>
<dbReference type="SMART" id="SM00345">
    <property type="entry name" value="HTH_GNTR"/>
    <property type="match status" value="1"/>
</dbReference>